<dbReference type="Proteomes" id="UP000195141">
    <property type="component" value="Chromosome"/>
</dbReference>
<reference evidence="2" key="1">
    <citation type="submission" date="2017-05" db="EMBL/GenBank/DDBJ databases">
        <authorList>
            <consortium name="The Broad Institute Genomics Platform"/>
            <consortium name="The Broad Institute Genomic Center for Infectious Diseases"/>
            <person name="Earl A."/>
            <person name="Manson A."/>
            <person name="Schwartman J."/>
            <person name="Gilmore M."/>
            <person name="Abouelleil A."/>
            <person name="Cao P."/>
            <person name="Chapman S."/>
            <person name="Cusick C."/>
            <person name="Shea T."/>
            <person name="Young S."/>
            <person name="Neafsey D."/>
            <person name="Nusbaum C."/>
            <person name="Birren B."/>
        </authorList>
    </citation>
    <scope>NUCLEOTIDE SEQUENCE</scope>
    <source>
        <strain evidence="2">9E7_DIV0242</strain>
    </source>
</reference>
<feature type="compositionally biased region" description="Polar residues" evidence="1">
    <location>
        <begin position="24"/>
        <end position="37"/>
    </location>
</feature>
<evidence type="ECO:0008006" key="4">
    <source>
        <dbReference type="Google" id="ProtNLM"/>
    </source>
</evidence>
<evidence type="ECO:0000313" key="3">
    <source>
        <dbReference type="Proteomes" id="UP000195141"/>
    </source>
</evidence>
<dbReference type="EMBL" id="CP147247">
    <property type="protein sequence ID" value="WYJ89565.1"/>
    <property type="molecule type" value="Genomic_DNA"/>
</dbReference>
<proteinExistence type="predicted"/>
<sequence>MKKVILLGLVVTIAVGLSACKSEGNNANDKNNSTEQVSNKDNEKMEQDLDEKGVEIKYSDYAGDVTMTREKSIDYDYFELLFEFKESNNETYKVVLELKGKISGEKQDRLFYEIKKKKLVESTIDSNSDIDKLAEVLDSLGYSDQELLEFAQWYYDNNK</sequence>
<organism evidence="2 3">
    <name type="scientific">Candidatus Enterococcus clewellii</name>
    <dbReference type="NCBI Taxonomy" id="1834193"/>
    <lineage>
        <taxon>Bacteria</taxon>
        <taxon>Bacillati</taxon>
        <taxon>Bacillota</taxon>
        <taxon>Bacilli</taxon>
        <taxon>Lactobacillales</taxon>
        <taxon>Enterococcaceae</taxon>
        <taxon>Enterococcus</taxon>
    </lineage>
</organism>
<dbReference type="AlphaFoldDB" id="A0AAQ3VTH8"/>
<dbReference type="PROSITE" id="PS51257">
    <property type="entry name" value="PROKAR_LIPOPROTEIN"/>
    <property type="match status" value="1"/>
</dbReference>
<accession>A0AAQ3VTH8</accession>
<evidence type="ECO:0000256" key="1">
    <source>
        <dbReference type="SAM" id="MobiDB-lite"/>
    </source>
</evidence>
<feature type="region of interest" description="Disordered" evidence="1">
    <location>
        <begin position="24"/>
        <end position="48"/>
    </location>
</feature>
<evidence type="ECO:0000313" key="2">
    <source>
        <dbReference type="EMBL" id="WYJ89565.1"/>
    </source>
</evidence>
<gene>
    <name evidence="2" type="ORF">A5888_001287</name>
</gene>
<feature type="compositionally biased region" description="Basic and acidic residues" evidence="1">
    <location>
        <begin position="38"/>
        <end position="48"/>
    </location>
</feature>
<reference evidence="2" key="2">
    <citation type="submission" date="2024-03" db="EMBL/GenBank/DDBJ databases">
        <title>The Genome Sequence of Enterococcus sp. DIV0242b.</title>
        <authorList>
            <consortium name="The Broad Institute Genomics Platform"/>
            <consortium name="The Broad Institute Microbial Omics Core"/>
            <consortium name="The Broad Institute Genomic Center for Infectious Diseases"/>
            <person name="Earl A."/>
            <person name="Manson A."/>
            <person name="Gilmore M."/>
            <person name="Schwartman J."/>
            <person name="Shea T."/>
            <person name="Abouelleil A."/>
            <person name="Cao P."/>
            <person name="Chapman S."/>
            <person name="Cusick C."/>
            <person name="Young S."/>
            <person name="Neafsey D."/>
            <person name="Nusbaum C."/>
            <person name="Birren B."/>
        </authorList>
    </citation>
    <scope>NUCLEOTIDE SEQUENCE</scope>
    <source>
        <strain evidence="2">9E7_DIV0242</strain>
    </source>
</reference>
<protein>
    <recommendedName>
        <fullName evidence="4">Lipoprotein</fullName>
    </recommendedName>
</protein>
<keyword evidence="3" id="KW-1185">Reference proteome</keyword>
<dbReference type="RefSeq" id="WP_339101998.1">
    <property type="nucleotide sequence ID" value="NZ_CP147247.1"/>
</dbReference>
<name>A0AAQ3VTH8_9ENTE</name>